<feature type="transmembrane region" description="Helical" evidence="6">
    <location>
        <begin position="38"/>
        <end position="57"/>
    </location>
</feature>
<evidence type="ECO:0000256" key="3">
    <source>
        <dbReference type="ARBA" id="ARBA00022692"/>
    </source>
</evidence>
<evidence type="ECO:0000313" key="8">
    <source>
        <dbReference type="Proteomes" id="UP000053447"/>
    </source>
</evidence>
<feature type="transmembrane region" description="Helical" evidence="6">
    <location>
        <begin position="100"/>
        <end position="119"/>
    </location>
</feature>
<dbReference type="RefSeq" id="XP_018229127.1">
    <property type="nucleotide sequence ID" value="XM_018374555.1"/>
</dbReference>
<keyword evidence="8" id="KW-1185">Reference proteome</keyword>
<evidence type="ECO:0000256" key="1">
    <source>
        <dbReference type="ARBA" id="ARBA00004141"/>
    </source>
</evidence>
<organism evidence="7 8">
    <name type="scientific">Pneumocystis jirovecii (strain RU7)</name>
    <name type="common">Human pneumocystis pneumonia agent</name>
    <dbReference type="NCBI Taxonomy" id="1408657"/>
    <lineage>
        <taxon>Eukaryota</taxon>
        <taxon>Fungi</taxon>
        <taxon>Dikarya</taxon>
        <taxon>Ascomycota</taxon>
        <taxon>Taphrinomycotina</taxon>
        <taxon>Pneumocystomycetes</taxon>
        <taxon>Pneumocystaceae</taxon>
        <taxon>Pneumocystis</taxon>
    </lineage>
</organism>
<proteinExistence type="inferred from homology"/>
<feature type="transmembrane region" description="Helical" evidence="6">
    <location>
        <begin position="169"/>
        <end position="190"/>
    </location>
</feature>
<dbReference type="AlphaFoldDB" id="A0A0W4ZKV2"/>
<dbReference type="STRING" id="1408657.A0A0W4ZKV2"/>
<feature type="transmembrane region" description="Helical" evidence="6">
    <location>
        <begin position="352"/>
        <end position="374"/>
    </location>
</feature>
<protein>
    <recommendedName>
        <fullName evidence="9">Membrane protein TMS1</fullName>
    </recommendedName>
</protein>
<dbReference type="GO" id="GO:0000329">
    <property type="term" value="C:fungal-type vacuole membrane"/>
    <property type="evidence" value="ECO:0007669"/>
    <property type="project" value="EnsemblFungi"/>
</dbReference>
<dbReference type="eggNOG" id="KOG2592">
    <property type="taxonomic scope" value="Eukaryota"/>
</dbReference>
<gene>
    <name evidence="7" type="ORF">T551_02292</name>
</gene>
<evidence type="ECO:0000313" key="7">
    <source>
        <dbReference type="EMBL" id="KTW29018.1"/>
    </source>
</evidence>
<feature type="transmembrane region" description="Helical" evidence="6">
    <location>
        <begin position="139"/>
        <end position="163"/>
    </location>
</feature>
<dbReference type="GO" id="GO:0045121">
    <property type="term" value="C:membrane raft"/>
    <property type="evidence" value="ECO:0007669"/>
    <property type="project" value="EnsemblFungi"/>
</dbReference>
<evidence type="ECO:0000256" key="4">
    <source>
        <dbReference type="ARBA" id="ARBA00022989"/>
    </source>
</evidence>
<dbReference type="VEuPathDB" id="FungiDB:T551_02292"/>
<evidence type="ECO:0008006" key="9">
    <source>
        <dbReference type="Google" id="ProtNLM"/>
    </source>
</evidence>
<reference evidence="8" key="1">
    <citation type="journal article" date="2016" name="Nat. Commun.">
        <title>Genome analysis of three Pneumocystis species reveals adaptation mechanisms to life exclusively in mammalian hosts.</title>
        <authorList>
            <person name="Ma L."/>
            <person name="Chen Z."/>
            <person name="Huang D.W."/>
            <person name="Kutty G."/>
            <person name="Ishihara M."/>
            <person name="Wang H."/>
            <person name="Abouelleil A."/>
            <person name="Bishop L."/>
            <person name="Davey E."/>
            <person name="Deng R."/>
            <person name="Deng X."/>
            <person name="Fan L."/>
            <person name="Fantoni G."/>
            <person name="Fitzgerald M."/>
            <person name="Gogineni E."/>
            <person name="Goldberg J.M."/>
            <person name="Handley G."/>
            <person name="Hu X."/>
            <person name="Huber C."/>
            <person name="Jiao X."/>
            <person name="Jones K."/>
            <person name="Levin J.Z."/>
            <person name="Liu Y."/>
            <person name="Macdonald P."/>
            <person name="Melnikov A."/>
            <person name="Raley C."/>
            <person name="Sassi M."/>
            <person name="Sherman B.T."/>
            <person name="Song X."/>
            <person name="Sykes S."/>
            <person name="Tran B."/>
            <person name="Walsh L."/>
            <person name="Xia Y."/>
            <person name="Yang J."/>
            <person name="Young S."/>
            <person name="Zeng Q."/>
            <person name="Zheng X."/>
            <person name="Stephens R."/>
            <person name="Nusbaum C."/>
            <person name="Birren B.W."/>
            <person name="Azadi P."/>
            <person name="Lempicki R.A."/>
            <person name="Cuomo C.A."/>
            <person name="Kovacs J.A."/>
        </authorList>
    </citation>
    <scope>NUCLEOTIDE SEQUENCE [LARGE SCALE GENOMIC DNA]</scope>
    <source>
        <strain evidence="8">RU7</strain>
    </source>
</reference>
<sequence length="413" mass="46794">MRTSWAIRKLENLTPIHMRTSCPEGKCYGVLAVRRINFSLGLFHLLMAFLLTGACSTREKASLLQNGYWSFKIITWALIVMTTFFMSDTFFIIWGNYVSLIGSIIFILFGLFLLIDFAYSWAEICCQKYEATQRNFWKINLIGSTFLMYFATAFLILAMYLFFARSGCSLNQLIIFINIIFLFVITVISIHPTVQDYNPRSGLAQSAMVCLYTTYLTISALSNEPNDSTDSGSRCNPLAFPSGTKTINTVLDAIFTFLAIAYNTSRAAVQANFLYSKHDDSYYEQLEECSYGDNAVLSQPMSKTEMRRKILKASIETGSLPASALDTSDDDLLDTISNDDNRQDDVQYNYSIFHLIFFLATCYTTCLLTGWGTLKTYGGKHGEDESFIAIGHSYSIVWYTSLLYCKEIFNFLG</sequence>
<keyword evidence="5 6" id="KW-0472">Membrane</keyword>
<feature type="transmembrane region" description="Helical" evidence="6">
    <location>
        <begin position="69"/>
        <end position="94"/>
    </location>
</feature>
<feature type="transmembrane region" description="Helical" evidence="6">
    <location>
        <begin position="386"/>
        <end position="405"/>
    </location>
</feature>
<dbReference type="GeneID" id="28940810"/>
<dbReference type="PANTHER" id="PTHR10383:SF9">
    <property type="entry name" value="SERINE INCORPORATOR, ISOFORM F"/>
    <property type="match status" value="1"/>
</dbReference>
<comment type="caution">
    <text evidence="7">The sequence shown here is derived from an EMBL/GenBank/DDBJ whole genome shotgun (WGS) entry which is preliminary data.</text>
</comment>
<evidence type="ECO:0000256" key="2">
    <source>
        <dbReference type="ARBA" id="ARBA00006665"/>
    </source>
</evidence>
<name>A0A0W4ZKV2_PNEJ7</name>
<keyword evidence="3 6" id="KW-0812">Transmembrane</keyword>
<comment type="similarity">
    <text evidence="2">Belongs to the TDE1 family.</text>
</comment>
<dbReference type="OrthoDB" id="5963193at2759"/>
<dbReference type="PANTHER" id="PTHR10383">
    <property type="entry name" value="SERINE INCORPORATOR"/>
    <property type="match status" value="1"/>
</dbReference>
<evidence type="ECO:0000256" key="5">
    <source>
        <dbReference type="ARBA" id="ARBA00023136"/>
    </source>
</evidence>
<dbReference type="GO" id="GO:0005768">
    <property type="term" value="C:endosome"/>
    <property type="evidence" value="ECO:0007669"/>
    <property type="project" value="EnsemblFungi"/>
</dbReference>
<dbReference type="Pfam" id="PF03348">
    <property type="entry name" value="Serinc"/>
    <property type="match status" value="1"/>
</dbReference>
<evidence type="ECO:0000256" key="6">
    <source>
        <dbReference type="SAM" id="Phobius"/>
    </source>
</evidence>
<dbReference type="Proteomes" id="UP000053447">
    <property type="component" value="Unassembled WGS sequence"/>
</dbReference>
<accession>A0A0W4ZKV2</accession>
<dbReference type="EMBL" id="LFWA01000010">
    <property type="protein sequence ID" value="KTW29018.1"/>
    <property type="molecule type" value="Genomic_DNA"/>
</dbReference>
<dbReference type="InterPro" id="IPR005016">
    <property type="entry name" value="TDE1/TMS"/>
</dbReference>
<keyword evidence="4 6" id="KW-1133">Transmembrane helix</keyword>
<comment type="subcellular location">
    <subcellularLocation>
        <location evidence="1">Membrane</location>
        <topology evidence="1">Multi-pass membrane protein</topology>
    </subcellularLocation>
</comment>